<dbReference type="PROSITE" id="PS51782">
    <property type="entry name" value="LYSM"/>
    <property type="match status" value="1"/>
</dbReference>
<name>G0AH93_COLFT</name>
<dbReference type="EMBL" id="CP002745">
    <property type="protein sequence ID" value="AEK62499.1"/>
    <property type="molecule type" value="Genomic_DNA"/>
</dbReference>
<accession>G0AH93</accession>
<evidence type="ECO:0000313" key="3">
    <source>
        <dbReference type="Proteomes" id="UP000008392"/>
    </source>
</evidence>
<dbReference type="Gene3D" id="3.10.350.10">
    <property type="entry name" value="LysM domain"/>
    <property type="match status" value="1"/>
</dbReference>
<sequence>MGGATNSSGQANVIQSVNNFLGNLNAQGYKGKDGPGNAAADAFGAGSSALYSGLATGAGEAGRLPGPIGYIGLGINVVVGVATSPGSSSPGCTILGVAAGALAGIGAAAAAKPTGAFGQLLAGYFVGTAAQKAATAACQTSLGYVNGEPPPNTTATSQQAAQAQALNSTVAASAVPQVSASATPPQSDTATLAAQIMQFRPSSDYTGADGALTVQNGQTLSGIAQANGISLAQLTAVNPQIVDPNSIRTGQIIQLPSNASGYVPGIGSNQTSSDNIPDSAAQTSSLTNVLQQSSGQNISIVAQNSGQIAVVSTALGTATLIANDGTISTESIANYTQQAQAIYNNYVANGYVDQNTQVCYADYQDNIYGALNSNGQGTIVTSAGLLYQDASGNITAQNNSGSLYTYDASNGEDLFANALTSSPSLAATLTTNIQTTNASGAIVDNT</sequence>
<dbReference type="RefSeq" id="WP_014006652.1">
    <property type="nucleotide sequence ID" value="NC_015856.1"/>
</dbReference>
<proteinExistence type="predicted"/>
<feature type="domain" description="LysM" evidence="1">
    <location>
        <begin position="210"/>
        <end position="255"/>
    </location>
</feature>
<dbReference type="CDD" id="cd00118">
    <property type="entry name" value="LysM"/>
    <property type="match status" value="1"/>
</dbReference>
<reference evidence="2 3" key="2">
    <citation type="journal article" date="2006" name="J. Microbiol. Methods">
        <title>Genomic flank-sequencing of plasposon insertion sites for rapid identification of functional genes.</title>
        <authorList>
            <person name="Leveau J.H."/>
            <person name="Gerards S."/>
            <person name="Fritsche K."/>
            <person name="Zondag G."/>
            <person name="van Veen J.A."/>
        </authorList>
    </citation>
    <scope>NUCLEOTIDE SEQUENCE [LARGE SCALE GENOMIC DNA]</scope>
    <source>
        <strain evidence="2 3">Ter331</strain>
    </source>
</reference>
<protein>
    <submittedName>
        <fullName evidence="2">Egg case silk protein 2</fullName>
    </submittedName>
</protein>
<evidence type="ECO:0000313" key="2">
    <source>
        <dbReference type="EMBL" id="AEK62499.1"/>
    </source>
</evidence>
<dbReference type="InterPro" id="IPR036779">
    <property type="entry name" value="LysM_dom_sf"/>
</dbReference>
<reference evidence="2 3" key="5">
    <citation type="journal article" date="2011" name="ISME J.">
        <title>Dual transcriptional profiling of a bacterial/fungal confrontation: Collimonas fungivorans versus Aspergillus niger.</title>
        <authorList>
            <person name="Mela F."/>
            <person name="Fritsche K."/>
            <person name="de Boer W."/>
            <person name="van Veen J.A."/>
            <person name="de Graaff L.H."/>
            <person name="van den Berg M."/>
            <person name="Leveau J.H."/>
        </authorList>
    </citation>
    <scope>NUCLEOTIDE SEQUENCE [LARGE SCALE GENOMIC DNA]</scope>
    <source>
        <strain evidence="2 3">Ter331</strain>
    </source>
</reference>
<dbReference type="SUPFAM" id="SSF54106">
    <property type="entry name" value="LysM domain"/>
    <property type="match status" value="1"/>
</dbReference>
<keyword evidence="3" id="KW-1185">Reference proteome</keyword>
<evidence type="ECO:0000259" key="1">
    <source>
        <dbReference type="PROSITE" id="PS51782"/>
    </source>
</evidence>
<organism evidence="2 3">
    <name type="scientific">Collimonas fungivorans (strain Ter331)</name>
    <dbReference type="NCBI Taxonomy" id="1005048"/>
    <lineage>
        <taxon>Bacteria</taxon>
        <taxon>Pseudomonadati</taxon>
        <taxon>Pseudomonadota</taxon>
        <taxon>Betaproteobacteria</taxon>
        <taxon>Burkholderiales</taxon>
        <taxon>Oxalobacteraceae</taxon>
        <taxon>Collimonas</taxon>
    </lineage>
</organism>
<dbReference type="eggNOG" id="COG1388">
    <property type="taxonomic scope" value="Bacteria"/>
</dbReference>
<dbReference type="HOGENOM" id="CLU_613523_0_0_4"/>
<dbReference type="STRING" id="1005048.CFU_2672"/>
<dbReference type="Pfam" id="PF01476">
    <property type="entry name" value="LysM"/>
    <property type="match status" value="1"/>
</dbReference>
<dbReference type="AlphaFoldDB" id="G0AH93"/>
<dbReference type="Proteomes" id="UP000008392">
    <property type="component" value="Chromosome"/>
</dbReference>
<reference evidence="2 3" key="3">
    <citation type="journal article" date="2008" name="FEMS Microbiol. Ecol.">
        <title>Identification and characterization of genes underlying chitinolysis in Collimonas fungivorans Ter331.</title>
        <authorList>
            <person name="Fritsche K."/>
            <person name="de Boer W."/>
            <person name="Gerards S."/>
            <person name="van den Berg M."/>
            <person name="van Veen J.A."/>
            <person name="Leveau J.H."/>
        </authorList>
    </citation>
    <scope>NUCLEOTIDE SEQUENCE [LARGE SCALE GENOMIC DNA]</scope>
    <source>
        <strain evidence="2 3">Ter331</strain>
    </source>
</reference>
<gene>
    <name evidence="2" type="ordered locus">CFU_2672</name>
</gene>
<dbReference type="KEGG" id="cfu:CFU_2672"/>
<reference evidence="2 3" key="4">
    <citation type="journal article" date="2010" name="Environ. Microbiol.">
        <title>The bacterial genus Collimonas: mycophagy, weathering and other adaptive solutions to life in oligotrophic soil environments.</title>
        <authorList>
            <person name="Leveau J.H."/>
            <person name="Uroz S."/>
            <person name="de Boer W."/>
        </authorList>
    </citation>
    <scope>NUCLEOTIDE SEQUENCE [LARGE SCALE GENOMIC DNA]</scope>
    <source>
        <strain evidence="2 3">Ter331</strain>
    </source>
</reference>
<dbReference type="SMART" id="SM00257">
    <property type="entry name" value="LysM"/>
    <property type="match status" value="1"/>
</dbReference>
<reference evidence="3" key="6">
    <citation type="submission" date="2011-05" db="EMBL/GenBank/DDBJ databases">
        <title>Complete sequence of Collimonas fungivorans Ter331.</title>
        <authorList>
            <person name="Leveau J.H."/>
        </authorList>
    </citation>
    <scope>NUCLEOTIDE SEQUENCE [LARGE SCALE GENOMIC DNA]</scope>
    <source>
        <strain evidence="3">Ter331</strain>
    </source>
</reference>
<reference evidence="2 3" key="1">
    <citation type="journal article" date="2004" name="Environ. Microbiol.">
        <title>Phylogeny-function analysis of (meta)genomic libraries: screening for expression of ribosomal RNA genes by large-insert library fluorescent in situ hybridization (LIL-FISH).</title>
        <authorList>
            <person name="Leveau J.H."/>
            <person name="Gerards S."/>
            <person name="de Boer W."/>
            <person name="van Veen J.A."/>
        </authorList>
    </citation>
    <scope>NUCLEOTIDE SEQUENCE [LARGE SCALE GENOMIC DNA]</scope>
    <source>
        <strain evidence="2 3">Ter331</strain>
    </source>
</reference>
<dbReference type="InterPro" id="IPR018392">
    <property type="entry name" value="LysM"/>
</dbReference>